<dbReference type="GO" id="GO:0008270">
    <property type="term" value="F:zinc ion binding"/>
    <property type="evidence" value="ECO:0007669"/>
    <property type="project" value="UniProtKB-KW"/>
</dbReference>
<evidence type="ECO:0000313" key="2">
    <source>
        <dbReference type="EMBL" id="UTO55761.1"/>
    </source>
</evidence>
<gene>
    <name evidence="3" type="ORF">LUA81_01625</name>
    <name evidence="2" type="ORF">LUA82_01635</name>
</gene>
<dbReference type="Proteomes" id="UP001059985">
    <property type="component" value="Chromosome"/>
</dbReference>
<organism evidence="2 4">
    <name type="scientific">Neoehrlichia mikurensis</name>
    <dbReference type="NCBI Taxonomy" id="89586"/>
    <lineage>
        <taxon>Bacteria</taxon>
        <taxon>Pseudomonadati</taxon>
        <taxon>Pseudomonadota</taxon>
        <taxon>Alphaproteobacteria</taxon>
        <taxon>Rickettsiales</taxon>
        <taxon>Anaplasmataceae</taxon>
        <taxon>Candidatus Neoehrlichia</taxon>
    </lineage>
</organism>
<accession>A0A9Q9F5L8</accession>
<dbReference type="AlphaFoldDB" id="A0A9Q9F5L8"/>
<dbReference type="InterPro" id="IPR019401">
    <property type="entry name" value="Znf_CHCC"/>
</dbReference>
<name>A0A9Q9F5L8_9RICK</name>
<dbReference type="EMBL" id="CP089285">
    <property type="protein sequence ID" value="UTO56678.1"/>
    <property type="molecule type" value="Genomic_DNA"/>
</dbReference>
<reference evidence="2" key="1">
    <citation type="journal article" date="2022" name="Microorganisms">
        <title>Assembly and Comparison of Ca. Neoehrlichia mikurensis Genomes.</title>
        <authorList>
            <person name="Azagi T."/>
            <person name="Dirks R.P."/>
            <person name="Yebra-Pimentel E.S."/>
            <person name="Schaap P.J."/>
            <person name="Koehorst J.J."/>
            <person name="Esser H.J."/>
            <person name="Sprong H."/>
        </authorList>
    </citation>
    <scope>NUCLEOTIDE SEQUENCE</scope>
    <source>
        <strain evidence="3">18-2804</strain>
        <strain evidence="2">18-2837</strain>
    </source>
</reference>
<feature type="domain" description="Zinc finger CHCC-type" evidence="1">
    <location>
        <begin position="14"/>
        <end position="51"/>
    </location>
</feature>
<dbReference type="RefSeq" id="WP_218193712.1">
    <property type="nucleotide sequence ID" value="NZ_CP054597.1"/>
</dbReference>
<evidence type="ECO:0000313" key="4">
    <source>
        <dbReference type="Proteomes" id="UP001059822"/>
    </source>
</evidence>
<evidence type="ECO:0000259" key="1">
    <source>
        <dbReference type="Pfam" id="PF10276"/>
    </source>
</evidence>
<keyword evidence="2" id="KW-0479">Metal-binding</keyword>
<dbReference type="Pfam" id="PF10276">
    <property type="entry name" value="zf-CHCC"/>
    <property type="match status" value="1"/>
</dbReference>
<keyword evidence="2" id="KW-0863">Zinc-finger</keyword>
<dbReference type="Proteomes" id="UP001059822">
    <property type="component" value="Chromosome"/>
</dbReference>
<dbReference type="EMBL" id="CP089286">
    <property type="protein sequence ID" value="UTO55761.1"/>
    <property type="molecule type" value="Genomic_DNA"/>
</dbReference>
<keyword evidence="2" id="KW-0862">Zinc</keyword>
<protein>
    <submittedName>
        <fullName evidence="2">Zinc-finger domain-containing protein</fullName>
    </submittedName>
</protein>
<sequence length="56" mass="6583">MTIEHSIENNQRKKVVWCSGKGDDDNYVEHPKIYLTLTKEKVVCPYCSKVFFCNEN</sequence>
<evidence type="ECO:0000313" key="5">
    <source>
        <dbReference type="Proteomes" id="UP001059985"/>
    </source>
</evidence>
<keyword evidence="5" id="KW-1185">Reference proteome</keyword>
<evidence type="ECO:0000313" key="3">
    <source>
        <dbReference type="EMBL" id="UTO56678.1"/>
    </source>
</evidence>
<proteinExistence type="predicted"/>